<dbReference type="AlphaFoldDB" id="X0VKY7"/>
<name>X0VKY7_9ZZZZ</name>
<comment type="caution">
    <text evidence="1">The sequence shown here is derived from an EMBL/GenBank/DDBJ whole genome shotgun (WGS) entry which is preliminary data.</text>
</comment>
<proteinExistence type="predicted"/>
<sequence length="45" mass="5290">MAALLSFDGIYRRVEIQRIEVKEIRCRQACVLECVEMQSIKHPVK</sequence>
<dbReference type="EMBL" id="BARS01025164">
    <property type="protein sequence ID" value="GAG01226.1"/>
    <property type="molecule type" value="Genomic_DNA"/>
</dbReference>
<protein>
    <submittedName>
        <fullName evidence="1">Uncharacterized protein</fullName>
    </submittedName>
</protein>
<reference evidence="1" key="1">
    <citation type="journal article" date="2014" name="Front. Microbiol.">
        <title>High frequency of phylogenetically diverse reductive dehalogenase-homologous genes in deep subseafloor sedimentary metagenomes.</title>
        <authorList>
            <person name="Kawai M."/>
            <person name="Futagami T."/>
            <person name="Toyoda A."/>
            <person name="Takaki Y."/>
            <person name="Nishi S."/>
            <person name="Hori S."/>
            <person name="Arai W."/>
            <person name="Tsubouchi T."/>
            <person name="Morono Y."/>
            <person name="Uchiyama I."/>
            <person name="Ito T."/>
            <person name="Fujiyama A."/>
            <person name="Inagaki F."/>
            <person name="Takami H."/>
        </authorList>
    </citation>
    <scope>NUCLEOTIDE SEQUENCE</scope>
    <source>
        <strain evidence="1">Expedition CK06-06</strain>
    </source>
</reference>
<organism evidence="1">
    <name type="scientific">marine sediment metagenome</name>
    <dbReference type="NCBI Taxonomy" id="412755"/>
    <lineage>
        <taxon>unclassified sequences</taxon>
        <taxon>metagenomes</taxon>
        <taxon>ecological metagenomes</taxon>
    </lineage>
</organism>
<accession>X0VKY7</accession>
<evidence type="ECO:0000313" key="1">
    <source>
        <dbReference type="EMBL" id="GAG01226.1"/>
    </source>
</evidence>
<gene>
    <name evidence="1" type="ORF">S01H1_39813</name>
</gene>